<keyword evidence="4" id="KW-0472">Membrane</keyword>
<dbReference type="PANTHER" id="PTHR48043">
    <property type="entry name" value="EG:EG0003.4 PROTEIN-RELATED"/>
    <property type="match status" value="1"/>
</dbReference>
<evidence type="ECO:0000256" key="2">
    <source>
        <dbReference type="ARBA" id="ARBA00022676"/>
    </source>
</evidence>
<dbReference type="CDD" id="cd03784">
    <property type="entry name" value="GT1_Gtf-like"/>
    <property type="match status" value="2"/>
</dbReference>
<evidence type="ECO:0000256" key="3">
    <source>
        <dbReference type="ARBA" id="ARBA00022679"/>
    </source>
</evidence>
<name>A0A0L7QNH0_9HYME</name>
<proteinExistence type="inferred from homology"/>
<evidence type="ECO:0000256" key="4">
    <source>
        <dbReference type="SAM" id="Phobius"/>
    </source>
</evidence>
<keyword evidence="6" id="KW-1185">Reference proteome</keyword>
<comment type="similarity">
    <text evidence="1">Belongs to the UDP-glycosyltransferase family.</text>
</comment>
<organism evidence="5 6">
    <name type="scientific">Habropoda laboriosa</name>
    <dbReference type="NCBI Taxonomy" id="597456"/>
    <lineage>
        <taxon>Eukaryota</taxon>
        <taxon>Metazoa</taxon>
        <taxon>Ecdysozoa</taxon>
        <taxon>Arthropoda</taxon>
        <taxon>Hexapoda</taxon>
        <taxon>Insecta</taxon>
        <taxon>Pterygota</taxon>
        <taxon>Neoptera</taxon>
        <taxon>Endopterygota</taxon>
        <taxon>Hymenoptera</taxon>
        <taxon>Apocrita</taxon>
        <taxon>Aculeata</taxon>
        <taxon>Apoidea</taxon>
        <taxon>Anthophila</taxon>
        <taxon>Apidae</taxon>
        <taxon>Habropoda</taxon>
    </lineage>
</organism>
<gene>
    <name evidence="5" type="ORF">WH47_07757</name>
</gene>
<accession>A0A0L7QNH0</accession>
<keyword evidence="3 5" id="KW-0808">Transferase</keyword>
<evidence type="ECO:0000313" key="6">
    <source>
        <dbReference type="Proteomes" id="UP000053825"/>
    </source>
</evidence>
<dbReference type="EMBL" id="KQ414851">
    <property type="protein sequence ID" value="KOC60175.1"/>
    <property type="molecule type" value="Genomic_DNA"/>
</dbReference>
<dbReference type="GO" id="GO:0008194">
    <property type="term" value="F:UDP-glycosyltransferase activity"/>
    <property type="evidence" value="ECO:0007669"/>
    <property type="project" value="InterPro"/>
</dbReference>
<evidence type="ECO:0000313" key="5">
    <source>
        <dbReference type="EMBL" id="KOC60175.1"/>
    </source>
</evidence>
<sequence>MVLQTPYLDAIQAVPGATLSEKFRWLAGFIKQRISECNSLEDVVESEKIPRHLAPLVQVQAAMMMNKKNRADQSTYGAIAEALKSKDEIVVTKALQARSFFDGSNKAITNVQYFFENLFPYVSLNTRTRIIKNLSIHLAPKNSDLAKEFFVAVASCYGIEQALPLLLACNETFAYDTVVKRRIILSRKLVKQIFRKNPDFVVRYLRLSKPNTDPYVRNLHKVDIYDYRDFLAALVKKRTDSFVELYEMHKKQPPSMTLSSKCAEAFLKNGREHLQRNPKLYIKILPLKLISSSRMESIFVKLFPKDAKSFDTNEMLNYLKYYPQDKKVDFFLKSYQEVYGTSILDDKNKITLNLMGILPVEERVRQARIKLESSPDLFVGLDYHLCWYCYLPIEESMPRLKDDMAKTTEMEYRSVIACKMIFTCKVNNDDQALLEVLTYFKNRHKNEQIWFLMKVFETLLKHYDLPQLGREYWEILTEMIVRAHVKQDLYGNSNGLRMVENAIHHNILQNQPIDRMIDILVDINSRRSTNYWNILVEHPKYERLCLESCLNVVSQKYKSDKSPWKEDRMGILYDLCSSIYYFNDIHVSKTSRVERMSIKNYPWLIHAVGEIASSTEPKNAHIVGKLQQLLKIHESDLYERFWFTEKKIANVETGEALKLLRRNPEDILSHWTEYLKACQDTWSRGHTKRFVKATRWYNDLPMKFVGQCLQDLTQKKNARSVDILAMLLHGETFTKIIEPLIPNDKTIDIHNEEAQSNYDLILSIIYGMKVANPPVPLTLIGKLCEGDYLSVALAALINVCRRTNVMDVVVFARTLANQRVSVRKHGIRLMHMVAARDQLYNFLHTQWKSEQNHSIREILFKMVIQLFKNDPVPTTWSLIVQVISSLTLKDEVSFTGVSSMVNVVPDEYVVEFEKLVLSTIDKFQAEGISQWRCVIHTRTMLSNIDAAVCNLLPDDFIKELITRFLFHQEIEVSRSASVFVITGLLLPTRDNFDERMKIFSSAFTEAVKTGWNVPHPQRPRFYPVNHTVHEFMSQVVRTVSSSLSEAELPLIDGMLSTFLSLLSPQMDAMSYLLLVYTREMLFSKTPKEFGTRIGGKLPELVNIFSSLFIFYMADNLRYILSLNTFKDYTKNDVFLSVTEGLMEVETIEAALIGVQMLRLCISKDNAEKYDKLVTTFSKHDHPYFGSPCYLGFGHLLKTPVAIAVSFLSIPYVDDFMGNPLSYSFFPGFFNEKPVVDTFYDRLQNFLLNYPEILKFHYYTSDQTDMMKKYLGLPHIPNVRELEKNVSLALVNSHHNFYGIRPLVNTVVDVGGLHVEKDQPKLSPELKSWLDSADHGLVYFTFGSMLNIETLPKETLLSLYASFAKISPVKVLMKCANTTKLPPSLPSNVITSPWIPQVAVLGHKNTRVFITHGGLMGTQEAIYHGVPMIGIPVFADQMKNVNILVHKKIAVLVPLENITEGSMDEALNAILHDRKYRLVETNRNLYLLQFPGYDKKNMMHLKILFYLTLALSVHVNDAYRILCFFPFNGWSHFKMFGSLCKGLAERGHQVDMIGQFPIKEPIVNYRDIIDLNGTRESIINSLSVHEAQTVQQAMTYYLATKYGRDLCELLGHEKIQNFIKNPPNDPPYDLIVTEYLGSPCYLGLGQLLNAPIAIAVSFLEQPYVDDFMGNPLNFASFPGAFARDAVLNTFFDRLFNVLTNYKEMLTFYGYTSDQTEIMRKHLGRDLPDIRELERNVSLALVYSHYSFHGIRSFTPAVVEVGGLHIENDESKLTPELNDWLESADHGLVYFTLGSLMNIETLPKDTLLDLYRSFAKISPVKVLMRCTDTTKLPPGLPSNVITSPWIPQIAVLRHRNTRVFITHGGLMGVEEAVHYGVPMIGIPVFSDQMRNINIMVHKNMGVLLPIKNIRERSMDAALNALLHDPKYLESARKMSVVFRDRPITALDTAIYWIEYVIRNGPDSLKSPTTNMSWWKLNLIDVFAFLITCFVLASYCLVILIKGTLKKFKKFCGRKAVPKRKSN</sequence>
<dbReference type="SUPFAM" id="SSF53756">
    <property type="entry name" value="UDP-Glycosyltransferase/glycogen phosphorylase"/>
    <property type="match status" value="2"/>
</dbReference>
<reference evidence="5 6" key="1">
    <citation type="submission" date="2015-07" db="EMBL/GenBank/DDBJ databases">
        <title>The genome of Habropoda laboriosa.</title>
        <authorList>
            <person name="Pan H."/>
            <person name="Kapheim K."/>
        </authorList>
    </citation>
    <scope>NUCLEOTIDE SEQUENCE [LARGE SCALE GENOMIC DNA]</scope>
    <source>
        <strain evidence="5">0110345459</strain>
    </source>
</reference>
<keyword evidence="2" id="KW-0328">Glycosyltransferase</keyword>
<dbReference type="PANTHER" id="PTHR48043:SF145">
    <property type="entry name" value="FI06409P-RELATED"/>
    <property type="match status" value="1"/>
</dbReference>
<protein>
    <submittedName>
        <fullName evidence="5">UDP-glucuronosyltransferase 1-6</fullName>
    </submittedName>
</protein>
<keyword evidence="4" id="KW-0812">Transmembrane</keyword>
<dbReference type="OrthoDB" id="5835829at2759"/>
<dbReference type="InterPro" id="IPR002213">
    <property type="entry name" value="UDP_glucos_trans"/>
</dbReference>
<dbReference type="Proteomes" id="UP000053825">
    <property type="component" value="Unassembled WGS sequence"/>
</dbReference>
<evidence type="ECO:0000256" key="1">
    <source>
        <dbReference type="ARBA" id="ARBA00009995"/>
    </source>
</evidence>
<dbReference type="InterPro" id="IPR035595">
    <property type="entry name" value="UDP_glycos_trans_CS"/>
</dbReference>
<keyword evidence="4" id="KW-1133">Transmembrane helix</keyword>
<dbReference type="Pfam" id="PF00201">
    <property type="entry name" value="UDPGT"/>
    <property type="match status" value="2"/>
</dbReference>
<dbReference type="FunFam" id="3.40.50.2000:FF:000050">
    <property type="entry name" value="UDP-glucuronosyltransferase"/>
    <property type="match status" value="2"/>
</dbReference>
<dbReference type="InterPro" id="IPR050271">
    <property type="entry name" value="UDP-glycosyltransferase"/>
</dbReference>
<feature type="transmembrane region" description="Helical" evidence="4">
    <location>
        <begin position="1979"/>
        <end position="1998"/>
    </location>
</feature>
<dbReference type="Gene3D" id="3.40.50.2000">
    <property type="entry name" value="Glycogen Phosphorylase B"/>
    <property type="match status" value="2"/>
</dbReference>
<dbReference type="PROSITE" id="PS00375">
    <property type="entry name" value="UDPGT"/>
    <property type="match status" value="2"/>
</dbReference>